<keyword evidence="3" id="KW-1185">Reference proteome</keyword>
<evidence type="ECO:0000256" key="1">
    <source>
        <dbReference type="SAM" id="Phobius"/>
    </source>
</evidence>
<evidence type="ECO:0000313" key="2">
    <source>
        <dbReference type="EMBL" id="EOB11831.1"/>
    </source>
</evidence>
<protein>
    <submittedName>
        <fullName evidence="2">Putative aminoacid transporter</fullName>
    </submittedName>
</protein>
<keyword evidence="1" id="KW-1133">Transmembrane helix</keyword>
<dbReference type="HOGENOM" id="CLU_1354977_0_0_1"/>
<dbReference type="AlphaFoldDB" id="R0KMF2"/>
<accession>R0KMF2</accession>
<keyword evidence="1" id="KW-0472">Membrane</keyword>
<organism evidence="2 3">
    <name type="scientific">Nosema bombycis (strain CQ1 / CVCC 102059)</name>
    <name type="common">Microsporidian parasite</name>
    <name type="synonym">Pebrine of silkworm</name>
    <dbReference type="NCBI Taxonomy" id="578461"/>
    <lineage>
        <taxon>Eukaryota</taxon>
        <taxon>Fungi</taxon>
        <taxon>Fungi incertae sedis</taxon>
        <taxon>Microsporidia</taxon>
        <taxon>Nosematidae</taxon>
        <taxon>Nosema</taxon>
    </lineage>
</organism>
<dbReference type="EMBL" id="KB909664">
    <property type="protein sequence ID" value="EOB11831.1"/>
    <property type="molecule type" value="Genomic_DNA"/>
</dbReference>
<proteinExistence type="predicted"/>
<gene>
    <name evidence="2" type="ORF">NBO_757g0001</name>
</gene>
<dbReference type="Proteomes" id="UP000016927">
    <property type="component" value="Unassembled WGS sequence"/>
</dbReference>
<feature type="transmembrane region" description="Helical" evidence="1">
    <location>
        <begin position="22"/>
        <end position="48"/>
    </location>
</feature>
<feature type="transmembrane region" description="Helical" evidence="1">
    <location>
        <begin position="149"/>
        <end position="176"/>
    </location>
</feature>
<sequence length="202" mass="23004">MDCQTNVVEVFSEMENKSIINLAIVAFSAAFGACMFYGSIGIAGSLLFGDNMPNEDIITILANSESSLVKYLSSRNSKFYCVHYLVPCLAILGLWISSVYQLSAVTRSLNEKKIFKKILTLNIRQVVTTGTVIIGVSIFNMFPQISLELVFAFIGQFMEQLFGLFFSFYFYSLFILEKEKNLLLSKHDNSDLQYCLWIIWFY</sequence>
<feature type="transmembrane region" description="Helical" evidence="1">
    <location>
        <begin position="82"/>
        <end position="102"/>
    </location>
</feature>
<name>R0KMF2_NOSB1</name>
<evidence type="ECO:0000313" key="3">
    <source>
        <dbReference type="Proteomes" id="UP000016927"/>
    </source>
</evidence>
<reference evidence="2 3" key="1">
    <citation type="journal article" date="2013" name="BMC Genomics">
        <title>Comparative genomics of parasitic silkworm microsporidia reveal an association between genome expansion and host adaptation.</title>
        <authorList>
            <person name="Pan G."/>
            <person name="Xu J."/>
            <person name="Li T."/>
            <person name="Xia Q."/>
            <person name="Liu S.L."/>
            <person name="Zhang G."/>
            <person name="Li S."/>
            <person name="Li C."/>
            <person name="Liu H."/>
            <person name="Yang L."/>
            <person name="Liu T."/>
            <person name="Zhang X."/>
            <person name="Wu Z."/>
            <person name="Fan W."/>
            <person name="Dang X."/>
            <person name="Xiang H."/>
            <person name="Tao M."/>
            <person name="Li Y."/>
            <person name="Hu J."/>
            <person name="Li Z."/>
            <person name="Lin L."/>
            <person name="Luo J."/>
            <person name="Geng L."/>
            <person name="Wang L."/>
            <person name="Long M."/>
            <person name="Wan Y."/>
            <person name="He N."/>
            <person name="Zhang Z."/>
            <person name="Lu C."/>
            <person name="Keeling P.J."/>
            <person name="Wang J."/>
            <person name="Xiang Z."/>
            <person name="Zhou Z."/>
        </authorList>
    </citation>
    <scope>NUCLEOTIDE SEQUENCE [LARGE SCALE GENOMIC DNA]</scope>
    <source>
        <strain evidence="3">CQ1 / CVCC 102059</strain>
    </source>
</reference>
<dbReference type="OrthoDB" id="438545at2759"/>
<dbReference type="VEuPathDB" id="MicrosporidiaDB:NBO_757g0001"/>
<keyword evidence="1" id="KW-0812">Transmembrane</keyword>
<feature type="transmembrane region" description="Helical" evidence="1">
    <location>
        <begin position="123"/>
        <end position="143"/>
    </location>
</feature>